<gene>
    <name evidence="3" type="ORF">BZA70DRAFT_287824</name>
</gene>
<feature type="compositionally biased region" description="Basic and acidic residues" evidence="1">
    <location>
        <begin position="75"/>
        <end position="98"/>
    </location>
</feature>
<keyword evidence="2" id="KW-0472">Membrane</keyword>
<evidence type="ECO:0000256" key="2">
    <source>
        <dbReference type="SAM" id="Phobius"/>
    </source>
</evidence>
<evidence type="ECO:0000313" key="4">
    <source>
        <dbReference type="Proteomes" id="UP001498771"/>
    </source>
</evidence>
<keyword evidence="4" id="KW-1185">Reference proteome</keyword>
<feature type="transmembrane region" description="Helical" evidence="2">
    <location>
        <begin position="15"/>
        <end position="37"/>
    </location>
</feature>
<feature type="compositionally biased region" description="Low complexity" evidence="1">
    <location>
        <begin position="156"/>
        <end position="168"/>
    </location>
</feature>
<keyword evidence="2" id="KW-0812">Transmembrane</keyword>
<dbReference type="Proteomes" id="UP001498771">
    <property type="component" value="Unassembled WGS sequence"/>
</dbReference>
<comment type="caution">
    <text evidence="3">The sequence shown here is derived from an EMBL/GenBank/DDBJ whole genome shotgun (WGS) entry which is preliminary data.</text>
</comment>
<dbReference type="GeneID" id="90039499"/>
<dbReference type="RefSeq" id="XP_064771555.1">
    <property type="nucleotide sequence ID" value="XM_064913987.1"/>
</dbReference>
<feature type="compositionally biased region" description="Low complexity" evidence="1">
    <location>
        <begin position="181"/>
        <end position="198"/>
    </location>
</feature>
<name>A0ABR1FF93_9ASCO</name>
<sequence>MAAYYLDFFASVEIWVTRISLAIAFMFLGPTVLLIAYDIAVYAWRTLDSYIVDHIENIRHGRQSPPLTASEPLESDIKDEQLSKKKKAAEPEWRKTSEEAVSSANAGARAVRSEEEKQILNKCAGAPPTEAGSRQLGSLFLFYRRHVGIRRRSRSASRPVSLSVSGSSEADHLDSRQGSGSKVLDASDSMSSSETLESGKAFASGIVGS</sequence>
<reference evidence="3 4" key="1">
    <citation type="submission" date="2024-03" db="EMBL/GenBank/DDBJ databases">
        <title>Genome-scale model development and genomic sequencing of the oleaginous clade Lipomyces.</title>
        <authorList>
            <consortium name="Lawrence Berkeley National Laboratory"/>
            <person name="Czajka J.J."/>
            <person name="Han Y."/>
            <person name="Kim J."/>
            <person name="Mondo S.J."/>
            <person name="Hofstad B.A."/>
            <person name="Robles A."/>
            <person name="Haridas S."/>
            <person name="Riley R."/>
            <person name="LaButti K."/>
            <person name="Pangilinan J."/>
            <person name="Andreopoulos W."/>
            <person name="Lipzen A."/>
            <person name="Yan J."/>
            <person name="Wang M."/>
            <person name="Ng V."/>
            <person name="Grigoriev I.V."/>
            <person name="Spatafora J.W."/>
            <person name="Magnuson J.K."/>
            <person name="Baker S.E."/>
            <person name="Pomraning K.R."/>
        </authorList>
    </citation>
    <scope>NUCLEOTIDE SEQUENCE [LARGE SCALE GENOMIC DNA]</scope>
    <source>
        <strain evidence="3 4">Phaff 52-87</strain>
    </source>
</reference>
<dbReference type="EMBL" id="JBBJBU010000001">
    <property type="protein sequence ID" value="KAK7208522.1"/>
    <property type="molecule type" value="Genomic_DNA"/>
</dbReference>
<evidence type="ECO:0000256" key="1">
    <source>
        <dbReference type="SAM" id="MobiDB-lite"/>
    </source>
</evidence>
<protein>
    <submittedName>
        <fullName evidence="3">Uncharacterized protein</fullName>
    </submittedName>
</protein>
<feature type="region of interest" description="Disordered" evidence="1">
    <location>
        <begin position="63"/>
        <end position="113"/>
    </location>
</feature>
<feature type="region of interest" description="Disordered" evidence="1">
    <location>
        <begin position="153"/>
        <end position="209"/>
    </location>
</feature>
<organism evidence="3 4">
    <name type="scientific">Myxozyma melibiosi</name>
    <dbReference type="NCBI Taxonomy" id="54550"/>
    <lineage>
        <taxon>Eukaryota</taxon>
        <taxon>Fungi</taxon>
        <taxon>Dikarya</taxon>
        <taxon>Ascomycota</taxon>
        <taxon>Saccharomycotina</taxon>
        <taxon>Lipomycetes</taxon>
        <taxon>Lipomycetales</taxon>
        <taxon>Lipomycetaceae</taxon>
        <taxon>Myxozyma</taxon>
    </lineage>
</organism>
<accession>A0ABR1FF93</accession>
<evidence type="ECO:0000313" key="3">
    <source>
        <dbReference type="EMBL" id="KAK7208522.1"/>
    </source>
</evidence>
<keyword evidence="2" id="KW-1133">Transmembrane helix</keyword>
<proteinExistence type="predicted"/>